<dbReference type="GO" id="GO:0005737">
    <property type="term" value="C:cytoplasm"/>
    <property type="evidence" value="ECO:0007669"/>
    <property type="project" value="UniProtKB-SubCell"/>
</dbReference>
<keyword evidence="3" id="KW-0813">Transport</keyword>
<dbReference type="PANTHER" id="PTHR43150">
    <property type="entry name" value="HYPERKINETIC, ISOFORM M"/>
    <property type="match status" value="1"/>
</dbReference>
<feature type="compositionally biased region" description="Low complexity" evidence="10">
    <location>
        <begin position="137"/>
        <end position="159"/>
    </location>
</feature>
<evidence type="ECO:0000256" key="10">
    <source>
        <dbReference type="SAM" id="MobiDB-lite"/>
    </source>
</evidence>
<keyword evidence="14" id="KW-1185">Reference proteome</keyword>
<comment type="subcellular location">
    <subcellularLocation>
        <location evidence="1">Cytoplasm</location>
    </subcellularLocation>
</comment>
<keyword evidence="9" id="KW-0406">Ion transport</keyword>
<reference evidence="12 14" key="6">
    <citation type="journal article" date="2005" name="PLoS Comput. Biol.">
        <title>Combined evidence annotation of transposable elements in genome sequences.</title>
        <authorList>
            <person name="Quesneville H."/>
            <person name="Bergman C.M."/>
            <person name="Andrieu O."/>
            <person name="Autard D."/>
            <person name="Nouaud D."/>
            <person name="Ashburner M."/>
            <person name="Anxolabehere D."/>
        </authorList>
    </citation>
    <scope>NUCLEOTIDE SEQUENCE [LARGE SCALE GENOMIC DNA]</scope>
    <source>
        <strain evidence="14">Berkeley</strain>
    </source>
</reference>
<reference evidence="12 14" key="4">
    <citation type="journal article" date="2002" name="Genome Biol.">
        <title>The transposable elements of the Drosophila melanogaster euchromatin: a genomics perspective.</title>
        <authorList>
            <person name="Kaminker J.S."/>
            <person name="Bergman C.M."/>
            <person name="Kronmiller B."/>
            <person name="Carlson J."/>
            <person name="Svirskas R."/>
            <person name="Patel S."/>
            <person name="Frise E."/>
            <person name="Wheeler D.A."/>
            <person name="Lewis S.E."/>
            <person name="Rubin G.M."/>
            <person name="Ashburner M."/>
            <person name="Celniker S.E."/>
        </authorList>
    </citation>
    <scope>NUCLEOTIDE SEQUENCE [LARGE SCALE GENOMIC DNA]</scope>
    <source>
        <strain evidence="14">Berkeley</strain>
    </source>
</reference>
<proteinExistence type="inferred from homology"/>
<evidence type="ECO:0000313" key="12">
    <source>
        <dbReference type="EMBL" id="AGB95242.1"/>
    </source>
</evidence>
<dbReference type="GO" id="GO:0050802">
    <property type="term" value="P:circadian sleep/wake cycle, sleep"/>
    <property type="evidence" value="ECO:0000314"/>
    <property type="project" value="FlyBase"/>
</dbReference>
<name>M9PE66_DROME</name>
<dbReference type="AlphaFoldDB" id="M9PE66"/>
<dbReference type="DNASU" id="31955"/>
<dbReference type="SMR" id="M9PE66"/>
<dbReference type="AGR" id="FB:FBgn0263220"/>
<protein>
    <submittedName>
        <fullName evidence="12">Hyperkinetic, isoform K</fullName>
    </submittedName>
</protein>
<evidence type="ECO:0000256" key="3">
    <source>
        <dbReference type="ARBA" id="ARBA00022448"/>
    </source>
</evidence>
<keyword evidence="5" id="KW-0633">Potassium transport</keyword>
<feature type="domain" description="NADP-dependent oxidoreductase" evidence="11">
    <location>
        <begin position="219"/>
        <end position="532"/>
    </location>
</feature>
<dbReference type="InterPro" id="IPR005983">
    <property type="entry name" value="K_chnl_volt-dep_bsu_KCNAB"/>
</dbReference>
<evidence type="ECO:0000256" key="2">
    <source>
        <dbReference type="ARBA" id="ARBA00006515"/>
    </source>
</evidence>
<evidence type="ECO:0000313" key="14">
    <source>
        <dbReference type="Proteomes" id="UP000000803"/>
    </source>
</evidence>
<dbReference type="Proteomes" id="UP000000803">
    <property type="component" value="Chromosome X"/>
</dbReference>
<reference evidence="12 14" key="5">
    <citation type="journal article" date="2002" name="Genome Biol.">
        <title>Heterochromatic sequences in a Drosophila whole-genome shotgun assembly.</title>
        <authorList>
            <person name="Hoskins R.A."/>
            <person name="Smith C.D."/>
            <person name="Carlson J.W."/>
            <person name="Carvalho A.B."/>
            <person name="Halpern A."/>
            <person name="Kaminker J.S."/>
            <person name="Kennedy C."/>
            <person name="Mungall C.J."/>
            <person name="Sullivan B.A."/>
            <person name="Sutton G.G."/>
            <person name="Yasuhara J.C."/>
            <person name="Wakimoto B.T."/>
            <person name="Myers E.W."/>
            <person name="Celniker S.E."/>
            <person name="Rubin G.M."/>
            <person name="Karpen G.H."/>
        </authorList>
    </citation>
    <scope>NUCLEOTIDE SEQUENCE [LARGE SCALE GENOMIC DNA]</scope>
    <source>
        <strain evidence="14">Berkeley</strain>
    </source>
</reference>
<dbReference type="NCBIfam" id="TIGR01293">
    <property type="entry name" value="Kv_beta"/>
    <property type="match status" value="1"/>
</dbReference>
<feature type="region of interest" description="Disordered" evidence="10">
    <location>
        <begin position="1"/>
        <end position="75"/>
    </location>
</feature>
<evidence type="ECO:0000256" key="6">
    <source>
        <dbReference type="ARBA" id="ARBA00022857"/>
    </source>
</evidence>
<evidence type="ECO:0000313" key="13">
    <source>
        <dbReference type="FlyBase" id="FBgn0263220"/>
    </source>
</evidence>
<reference evidence="12 14" key="9">
    <citation type="journal article" date="2015" name="G3 (Bethesda)">
        <title>Gene Model Annotations for Drosophila melanogaster: Impact of High-Throughput Data.</title>
        <authorList>
            <consortium name="FlyBase Consortium"/>
            <person name="Matthews B.B."/>
            <person name="Dos Santos G."/>
            <person name="Crosby M.A."/>
            <person name="Emmert D.B."/>
            <person name="St Pierre S.E."/>
            <person name="Gramates L.S."/>
            <person name="Zhou P."/>
            <person name="Schroeder A.J."/>
            <person name="Falls K."/>
            <person name="Strelets V."/>
            <person name="Russo S.M."/>
            <person name="Gelbart W.M."/>
            <person name="null"/>
        </authorList>
    </citation>
    <scope>NUCLEOTIDE SEQUENCE [LARGE SCALE GENOMIC DNA]</scope>
    <source>
        <strain evidence="14">Berkeley</strain>
    </source>
</reference>
<keyword evidence="4" id="KW-0963">Cytoplasm</keyword>
<accession>M9PE66</accession>
<dbReference type="GeneID" id="31955"/>
<feature type="compositionally biased region" description="Low complexity" evidence="10">
    <location>
        <begin position="13"/>
        <end position="38"/>
    </location>
</feature>
<dbReference type="FunFam" id="3.20.20.100:FF:000032">
    <property type="entry name" value="Hyperkinetic, isoform I"/>
    <property type="match status" value="1"/>
</dbReference>
<dbReference type="CTD" id="109541"/>
<dbReference type="InterPro" id="IPR005399">
    <property type="entry name" value="K_chnl_volt-dep_bsu_KCNAB-rel"/>
</dbReference>
<dbReference type="InterPro" id="IPR036812">
    <property type="entry name" value="NAD(P)_OxRdtase_dom_sf"/>
</dbReference>
<comment type="similarity">
    <text evidence="2">Belongs to the shaker potassium channel beta subunit family.</text>
</comment>
<dbReference type="PRINTS" id="PR01577">
    <property type="entry name" value="KCNABCHANNEL"/>
</dbReference>
<evidence type="ECO:0000256" key="7">
    <source>
        <dbReference type="ARBA" id="ARBA00022958"/>
    </source>
</evidence>
<dbReference type="PANTHER" id="PTHR43150:SF2">
    <property type="entry name" value="HYPERKINETIC, ISOFORM M"/>
    <property type="match status" value="1"/>
</dbReference>
<evidence type="ECO:0000259" key="11">
    <source>
        <dbReference type="Pfam" id="PF00248"/>
    </source>
</evidence>
<dbReference type="Gene3D" id="3.20.20.100">
    <property type="entry name" value="NADP-dependent oxidoreductase domain"/>
    <property type="match status" value="1"/>
</dbReference>
<gene>
    <name evidence="12 13" type="primary">Hk</name>
    <name evidence="12" type="synonym">CG17779</name>
    <name evidence="12" type="synonym">CG2287</name>
    <name evidence="12" type="synonym">CG32688</name>
    <name evidence="12" type="synonym">CG34319</name>
    <name evidence="12" type="synonym">Dm_X:51771</name>
    <name evidence="12" type="synonym">Dmel\CG43388</name>
    <name evidence="12" type="synonym">HK</name>
    <name evidence="12" type="synonym">hk</name>
    <name evidence="12" type="synonym">lincRNA.975</name>
    <name evidence="12 13" type="ORF">CG43388</name>
    <name evidence="12" type="ORF">Dmel_CG43388</name>
</gene>
<dbReference type="Bgee" id="FBgn0263220">
    <property type="expression patterns" value="Expressed in lamina monopolar neuron L2 (Drosophila) in insect head and 241 other cell types or tissues"/>
</dbReference>
<dbReference type="GO" id="GO:0045938">
    <property type="term" value="P:positive regulation of circadian sleep/wake cycle, sleep"/>
    <property type="evidence" value="ECO:0000315"/>
    <property type="project" value="FlyBase"/>
</dbReference>
<reference evidence="12 14" key="7">
    <citation type="journal article" date="2007" name="Science">
        <title>The Release 5.1 annotation of Drosophila melanogaster heterochromatin.</title>
        <authorList>
            <person name="Smith C.D."/>
            <person name="Shu S."/>
            <person name="Mungall C.J."/>
            <person name="Karpen G.H."/>
        </authorList>
    </citation>
    <scope>NUCLEOTIDE SEQUENCE [LARGE SCALE GENOMIC DNA]</scope>
    <source>
        <strain evidence="14">Berkeley</strain>
    </source>
</reference>
<dbReference type="GO" id="GO:0016491">
    <property type="term" value="F:oxidoreductase activity"/>
    <property type="evidence" value="ECO:0007669"/>
    <property type="project" value="UniProtKB-KW"/>
</dbReference>
<dbReference type="EMBL" id="AE014298">
    <property type="protein sequence ID" value="AGB95242.1"/>
    <property type="molecule type" value="Genomic_DNA"/>
</dbReference>
<keyword evidence="7" id="KW-0630">Potassium</keyword>
<reference evidence="12 14" key="11">
    <citation type="journal article" date="2015" name="Genome Res.">
        <title>The Release 6 reference sequence of the Drosophila melanogaster genome.</title>
        <authorList>
            <person name="Hoskins R.A."/>
            <person name="Carlson J.W."/>
            <person name="Wan K.H."/>
            <person name="Park S."/>
            <person name="Mendez I."/>
            <person name="Galle S.E."/>
            <person name="Booth B.W."/>
            <person name="Pfeiffer B.D."/>
            <person name="George R.A."/>
            <person name="Svirskas R."/>
            <person name="Krzywinski M."/>
            <person name="Schein J."/>
            <person name="Accardo M.C."/>
            <person name="Damia E."/>
            <person name="Messina G."/>
            <person name="Mendez-Lago M."/>
            <person name="de Pablos B."/>
            <person name="Demakova O.V."/>
            <person name="Andreyeva E.N."/>
            <person name="Boldyreva L.V."/>
            <person name="Marra M."/>
            <person name="Carvalho A.B."/>
            <person name="Dimitri P."/>
            <person name="Villasante A."/>
            <person name="Zhimulev I.F."/>
            <person name="Rubin G.M."/>
            <person name="Karpen G.H."/>
            <person name="Celniker S.E."/>
        </authorList>
    </citation>
    <scope>NUCLEOTIDE SEQUENCE [LARGE SCALE GENOMIC DNA]</scope>
    <source>
        <strain evidence="14">Berkeley</strain>
    </source>
</reference>
<dbReference type="RefSeq" id="NP_001259399.1">
    <property type="nucleotide sequence ID" value="NM_001272470.2"/>
</dbReference>
<reference evidence="12 14" key="2">
    <citation type="journal article" date="2002" name="Genome Biol.">
        <title>Finishing a whole-genome shotgun: release 3 of the Drosophila melanogaster euchromatic genome sequence.</title>
        <authorList>
            <person name="Celniker S.E."/>
            <person name="Wheeler D.A."/>
            <person name="Kronmiller B."/>
            <person name="Carlson J.W."/>
            <person name="Halpern A."/>
            <person name="Patel S."/>
            <person name="Adams M."/>
            <person name="Champe M."/>
            <person name="Dugan S.P."/>
            <person name="Frise E."/>
            <person name="Hodgson A."/>
            <person name="George R.A."/>
            <person name="Hoskins R.A."/>
            <person name="Laverty T."/>
            <person name="Muzny D.M."/>
            <person name="Nelson C.R."/>
            <person name="Pacleb J.M."/>
            <person name="Park S."/>
            <person name="Pfeiffer B.D."/>
            <person name="Richards S."/>
            <person name="Sodergren E.J."/>
            <person name="Svirskas R."/>
            <person name="Tabor P.E."/>
            <person name="Wan K."/>
            <person name="Stapleton M."/>
            <person name="Sutton G.G."/>
            <person name="Venter C."/>
            <person name="Weinstock G."/>
            <person name="Scherer S.E."/>
            <person name="Myers E.W."/>
            <person name="Gibbs R.A."/>
            <person name="Rubin G.M."/>
        </authorList>
    </citation>
    <scope>NUCLEOTIDE SEQUENCE [LARGE SCALE GENOMIC DNA]</scope>
    <source>
        <strain evidence="14">Berkeley</strain>
    </source>
</reference>
<dbReference type="SUPFAM" id="SSF51430">
    <property type="entry name" value="NAD(P)-linked oxidoreductase"/>
    <property type="match status" value="1"/>
</dbReference>
<evidence type="ECO:0000256" key="9">
    <source>
        <dbReference type="ARBA" id="ARBA00023065"/>
    </source>
</evidence>
<reference evidence="12 14" key="3">
    <citation type="journal article" date="2002" name="Genome Biol.">
        <title>Annotation of the Drosophila melanogaster euchromatic genome: a systematic review.</title>
        <authorList>
            <person name="Misra S."/>
            <person name="Crosby M.A."/>
            <person name="Mungall C.J."/>
            <person name="Matthews B.B."/>
            <person name="Campbell K.S."/>
            <person name="Hradecky P."/>
            <person name="Huang Y."/>
            <person name="Kaminker J.S."/>
            <person name="Millburn G.H."/>
            <person name="Prochnik S.E."/>
            <person name="Smith C.D."/>
            <person name="Tupy J.L."/>
            <person name="Whitfied E.J."/>
            <person name="Bayraktaroglu L."/>
            <person name="Berman B.P."/>
            <person name="Bettencourt B.R."/>
            <person name="Celniker S.E."/>
            <person name="de Grey A.D."/>
            <person name="Drysdale R.A."/>
            <person name="Harris N.L."/>
            <person name="Richter J."/>
            <person name="Russo S."/>
            <person name="Schroeder A.J."/>
            <person name="Shu S.Q."/>
            <person name="Stapleton M."/>
            <person name="Yamada C."/>
            <person name="Ashburner M."/>
            <person name="Gelbart W.M."/>
            <person name="Rubin G.M."/>
            <person name="Lewis S.E."/>
        </authorList>
    </citation>
    <scope>GENOME REANNOTATION</scope>
    <source>
        <strain evidence="14">Berkeley</strain>
    </source>
</reference>
<evidence type="ECO:0000256" key="5">
    <source>
        <dbReference type="ARBA" id="ARBA00022538"/>
    </source>
</evidence>
<dbReference type="InterPro" id="IPR023210">
    <property type="entry name" value="NADP_OxRdtase_dom"/>
</dbReference>
<dbReference type="GO" id="GO:0008076">
    <property type="term" value="C:voltage-gated potassium channel complex"/>
    <property type="evidence" value="ECO:0000353"/>
    <property type="project" value="FlyBase"/>
</dbReference>
<organism evidence="12 14">
    <name type="scientific">Drosophila melanogaster</name>
    <name type="common">Fruit fly</name>
    <dbReference type="NCBI Taxonomy" id="7227"/>
    <lineage>
        <taxon>Eukaryota</taxon>
        <taxon>Metazoa</taxon>
        <taxon>Ecdysozoa</taxon>
        <taxon>Arthropoda</taxon>
        <taxon>Hexapoda</taxon>
        <taxon>Insecta</taxon>
        <taxon>Pterygota</taxon>
        <taxon>Neoptera</taxon>
        <taxon>Endopterygota</taxon>
        <taxon>Diptera</taxon>
        <taxon>Brachycera</taxon>
        <taxon>Muscomorpha</taxon>
        <taxon>Ephydroidea</taxon>
        <taxon>Drosophilidae</taxon>
        <taxon>Drosophila</taxon>
        <taxon>Sophophora</taxon>
    </lineage>
</organism>
<reference evidence="12 14" key="10">
    <citation type="journal article" date="2015" name="G3 (Bethesda)">
        <title>Gene Model Annotations for Drosophila melanogaster: The Rule-Benders.</title>
        <authorList>
            <consortium name="FlyBase Consortium"/>
            <person name="Crosby M.A."/>
            <person name="Gramates L.S."/>
            <person name="Dos Santos G."/>
            <person name="Matthews B.B."/>
            <person name="St Pierre S.E."/>
            <person name="Zhou P."/>
            <person name="Schroeder A.J."/>
            <person name="Falls K."/>
            <person name="Emmert D.B."/>
            <person name="Russo S.M."/>
            <person name="Gelbart W.M."/>
            <person name="null"/>
        </authorList>
    </citation>
    <scope>NUCLEOTIDE SEQUENCE [LARGE SCALE GENOMIC DNA]</scope>
    <source>
        <strain evidence="14">Berkeley</strain>
    </source>
</reference>
<evidence type="ECO:0000256" key="8">
    <source>
        <dbReference type="ARBA" id="ARBA00023002"/>
    </source>
</evidence>
<dbReference type="Pfam" id="PF00248">
    <property type="entry name" value="Aldo_ket_red"/>
    <property type="match status" value="1"/>
</dbReference>
<keyword evidence="8" id="KW-0560">Oxidoreductase</keyword>
<dbReference type="CDD" id="cd19142">
    <property type="entry name" value="AKR_AKR6B1"/>
    <property type="match status" value="1"/>
</dbReference>
<dbReference type="VEuPathDB" id="VectorBase:FBgn0263220"/>
<dbReference type="BioGRID-ORCS" id="31955">
    <property type="hits" value="0 hits in 3 CRISPR screens"/>
</dbReference>
<evidence type="ECO:0000256" key="1">
    <source>
        <dbReference type="ARBA" id="ARBA00004496"/>
    </source>
</evidence>
<dbReference type="GO" id="GO:0005249">
    <property type="term" value="F:voltage-gated potassium channel activity"/>
    <property type="evidence" value="ECO:0007669"/>
    <property type="project" value="InterPro"/>
</dbReference>
<sequence length="548" mass="59731">MSMALCNLNGDGSAAQSTSQSQSQSPAATAAAAPLLPHSHSHTLQPESTPLLLGHEQSGSAAPEGSGGGDVTDGAVTSIEMPTVVADDAGVPPLPLPLPQSTPQPLLMALPANLNFITGPTTQQLMIGNGAMGVIPSTNDSNNNNNNNNNVDNTSDESNPVTIYRCRAPIASLDCMEEFSGRSISLGSNPALPLRHGSTPTPGLRYKNLGKSGLRISNVGLGTWPVFSPGVSDDQAEAILKLAIESGINLFDISEAHSETEIGKILQRAGWKRTAYVITTKVYWSTKSEERGLSRKHIIECVRASLQRLQLQYIDIVIIHKADPMCPMEVVRAMSYVIQQGWAMYWGTARWSQVEIMEAYTNCRQFNCITPIVEQSEYHMFCREKCELYLPEMYNKIGVGLMAWGPLSMALSDTQNGDKLFLPKGSFKTKSFSWTEDEINRNAALSPQGSWGKDRIDEGRRHCDRLRDLAALAEKLGCSPTQLSIAWSLKHEPVQCLLLGATSAEQLHQSLQSLQLLPRLSSSVMLELERILENKPVRPPMISTLALR</sequence>
<evidence type="ECO:0000256" key="4">
    <source>
        <dbReference type="ARBA" id="ARBA00022490"/>
    </source>
</evidence>
<dbReference type="FlyBase" id="FBgn0263220">
    <property type="gene designation" value="Hk"/>
</dbReference>
<feature type="region of interest" description="Disordered" evidence="10">
    <location>
        <begin position="136"/>
        <end position="159"/>
    </location>
</feature>
<dbReference type="ExpressionAtlas" id="M9PE66">
    <property type="expression patterns" value="baseline and differential"/>
</dbReference>
<dbReference type="OrthoDB" id="1720422at2759"/>
<dbReference type="GO" id="GO:0015459">
    <property type="term" value="F:potassium channel regulator activity"/>
    <property type="evidence" value="ECO:0000315"/>
    <property type="project" value="FlyBase"/>
</dbReference>
<keyword evidence="6" id="KW-0521">NADP</keyword>
<reference evidence="12 14" key="8">
    <citation type="journal article" date="2007" name="Science">
        <title>Sequence finishing and mapping of Drosophila melanogaster heterochromatin.</title>
        <authorList>
            <person name="Hoskins R.A."/>
            <person name="Carlson J.W."/>
            <person name="Kennedy C."/>
            <person name="Acevedo D."/>
            <person name="Evans-Holm M."/>
            <person name="Frise E."/>
            <person name="Wan K.H."/>
            <person name="Park S."/>
            <person name="Mendez-Lago M."/>
            <person name="Rossi F."/>
            <person name="Villasante A."/>
            <person name="Dimitri P."/>
            <person name="Karpen G.H."/>
            <person name="Celniker S.E."/>
        </authorList>
    </citation>
    <scope>NUCLEOTIDE SEQUENCE [LARGE SCALE GENOMIC DNA]</scope>
    <source>
        <strain evidence="14">Berkeley</strain>
    </source>
</reference>
<reference evidence="12 14" key="1">
    <citation type="journal article" date="2000" name="Science">
        <title>The genome sequence of Drosophila melanogaster.</title>
        <authorList>
            <person name="Adams M.D."/>
            <person name="Celniker S.E."/>
            <person name="Holt R.A."/>
            <person name="Evans C.A."/>
            <person name="Gocayne J.D."/>
            <person name="Amanatides P.G."/>
            <person name="Scherer S.E."/>
            <person name="Li P.W."/>
            <person name="Hoskins R.A."/>
            <person name="Galle R.F."/>
            <person name="George R.A."/>
            <person name="Lewis S.E."/>
            <person name="Richards S."/>
            <person name="Ashburner M."/>
            <person name="Henderson S.N."/>
            <person name="Sutton G.G."/>
            <person name="Wortman J.R."/>
            <person name="Yandell M.D."/>
            <person name="Zhang Q."/>
            <person name="Chen L.X."/>
            <person name="Brandon R.C."/>
            <person name="Rogers Y.H."/>
            <person name="Blazej R.G."/>
            <person name="Champe M."/>
            <person name="Pfeiffer B.D."/>
            <person name="Wan K.H."/>
            <person name="Doyle C."/>
            <person name="Baxter E.G."/>
            <person name="Helt G."/>
            <person name="Nelson C.R."/>
            <person name="Gabor G.L."/>
            <person name="Abril J.F."/>
            <person name="Agbayani A."/>
            <person name="An H.J."/>
            <person name="Andrews-Pfannkoch C."/>
            <person name="Baldwin D."/>
            <person name="Ballew R.M."/>
            <person name="Basu A."/>
            <person name="Baxendale J."/>
            <person name="Bayraktaroglu L."/>
            <person name="Beasley E.M."/>
            <person name="Beeson K.Y."/>
            <person name="Benos P.V."/>
            <person name="Berman B.P."/>
            <person name="Bhandari D."/>
            <person name="Bolshakov S."/>
            <person name="Borkova D."/>
            <person name="Botchan M.R."/>
            <person name="Bouck J."/>
            <person name="Brokstein P."/>
            <person name="Brottier P."/>
            <person name="Burtis K.C."/>
            <person name="Busam D.A."/>
            <person name="Butler H."/>
            <person name="Cadieu E."/>
            <person name="Center A."/>
            <person name="Chandra I."/>
            <person name="Cherry J.M."/>
            <person name="Cawley S."/>
            <person name="Dahlke C."/>
            <person name="Davenport L.B."/>
            <person name="Davies P."/>
            <person name="de Pablos B."/>
            <person name="Delcher A."/>
            <person name="Deng Z."/>
            <person name="Mays A.D."/>
            <person name="Dew I."/>
            <person name="Dietz S.M."/>
            <person name="Dodson K."/>
            <person name="Doup L.E."/>
            <person name="Downes M."/>
            <person name="Dugan-Rocha S."/>
            <person name="Dunkov B.C."/>
            <person name="Dunn P."/>
            <person name="Durbin K.J."/>
            <person name="Evangelista C.C."/>
            <person name="Ferraz C."/>
            <person name="Ferriera S."/>
            <person name="Fleischmann W."/>
            <person name="Fosler C."/>
            <person name="Gabrielian A.E."/>
            <person name="Garg N.S."/>
            <person name="Gelbart W.M."/>
            <person name="Glasser K."/>
            <person name="Glodek A."/>
            <person name="Gong F."/>
            <person name="Gorrell J.H."/>
            <person name="Gu Z."/>
            <person name="Guan P."/>
            <person name="Harris M."/>
            <person name="Harris N.L."/>
            <person name="Harvey D."/>
            <person name="Heiman T.J."/>
            <person name="Hernandez J.R."/>
            <person name="Houck J."/>
            <person name="Hostin D."/>
            <person name="Houston K.A."/>
            <person name="Howland T.J."/>
            <person name="Wei M.H."/>
            <person name="Ibegwam C."/>
            <person name="Jalali M."/>
            <person name="Kalush F."/>
            <person name="Karpen G.H."/>
            <person name="Ke Z."/>
            <person name="Kennison J.A."/>
            <person name="Ketchum K.A."/>
            <person name="Kimmel B.E."/>
            <person name="Kodira C.D."/>
            <person name="Kraft C."/>
            <person name="Kravitz S."/>
            <person name="Kulp D."/>
            <person name="Lai Z."/>
            <person name="Lasko P."/>
            <person name="Lei Y."/>
            <person name="Levitsky A.A."/>
            <person name="Li J."/>
            <person name="Li Z."/>
            <person name="Liang Y."/>
            <person name="Lin X."/>
            <person name="Liu X."/>
            <person name="Mattei B."/>
            <person name="McIntosh T.C."/>
            <person name="McLeod M.P."/>
            <person name="McPherson D."/>
            <person name="Merkulov G."/>
            <person name="Milshina N.V."/>
            <person name="Mobarry C."/>
            <person name="Morris J."/>
            <person name="Moshrefi A."/>
            <person name="Mount S.M."/>
            <person name="Moy M."/>
            <person name="Murphy B."/>
            <person name="Murphy L."/>
            <person name="Muzny D.M."/>
            <person name="Nelson D.L."/>
            <person name="Nelson D.R."/>
            <person name="Nelson K.A."/>
            <person name="Nixon K."/>
            <person name="Nusskern D.R."/>
            <person name="Pacleb J.M."/>
            <person name="Palazzolo M."/>
            <person name="Pittman G.S."/>
            <person name="Pan S."/>
            <person name="Pollard J."/>
            <person name="Puri V."/>
            <person name="Reese M.G."/>
            <person name="Reinert K."/>
            <person name="Remington K."/>
            <person name="Saunders R.D."/>
            <person name="Scheeler F."/>
            <person name="Shen H."/>
            <person name="Shue B.C."/>
            <person name="Siden-Kiamos I."/>
            <person name="Simpson M."/>
            <person name="Skupski M.P."/>
            <person name="Smith T."/>
            <person name="Spier E."/>
            <person name="Spradling A.C."/>
            <person name="Stapleton M."/>
            <person name="Strong R."/>
            <person name="Sun E."/>
            <person name="Svirskas R."/>
            <person name="Tector C."/>
            <person name="Turner R."/>
            <person name="Venter E."/>
            <person name="Wang A.H."/>
            <person name="Wang X."/>
            <person name="Wang Z.Y."/>
            <person name="Wassarman D.A."/>
            <person name="Weinstock G.M."/>
            <person name="Weissenbach J."/>
            <person name="Williams S.M."/>
            <person name="WoodageT"/>
            <person name="Worley K.C."/>
            <person name="Wu D."/>
            <person name="Yang S."/>
            <person name="Yao Q.A."/>
            <person name="Ye J."/>
            <person name="Yeh R.F."/>
            <person name="Zaveri J.S."/>
            <person name="Zhan M."/>
            <person name="Zhang G."/>
            <person name="Zhao Q."/>
            <person name="Zheng L."/>
            <person name="Zheng X.H."/>
            <person name="Zhong F.N."/>
            <person name="Zhong W."/>
            <person name="Zhou X."/>
            <person name="Zhu S."/>
            <person name="Zhu X."/>
            <person name="Smith H.O."/>
            <person name="Gibbs R.A."/>
            <person name="Myers E.W."/>
            <person name="Rubin G.M."/>
            <person name="Venter J.C."/>
        </authorList>
    </citation>
    <scope>NUCLEOTIDE SEQUENCE [LARGE SCALE GENOMIC DNA]</scope>
    <source>
        <strain evidence="14">Berkeley</strain>
    </source>
</reference>